<organism evidence="1 2">
    <name type="scientific">Portunus trituberculatus</name>
    <name type="common">Swimming crab</name>
    <name type="synonym">Neptunus trituberculatus</name>
    <dbReference type="NCBI Taxonomy" id="210409"/>
    <lineage>
        <taxon>Eukaryota</taxon>
        <taxon>Metazoa</taxon>
        <taxon>Ecdysozoa</taxon>
        <taxon>Arthropoda</taxon>
        <taxon>Crustacea</taxon>
        <taxon>Multicrustacea</taxon>
        <taxon>Malacostraca</taxon>
        <taxon>Eumalacostraca</taxon>
        <taxon>Eucarida</taxon>
        <taxon>Decapoda</taxon>
        <taxon>Pleocyemata</taxon>
        <taxon>Brachyura</taxon>
        <taxon>Eubrachyura</taxon>
        <taxon>Portunoidea</taxon>
        <taxon>Portunidae</taxon>
        <taxon>Portuninae</taxon>
        <taxon>Portunus</taxon>
    </lineage>
</organism>
<evidence type="ECO:0000313" key="2">
    <source>
        <dbReference type="Proteomes" id="UP000324222"/>
    </source>
</evidence>
<sequence>MSVKGCQGCQGCCSMSGDSDKRHSSSQGQGKWWEEVVQDVVMDAGDLFKTTKQGSKGFPGKKGELGWGLLALRLATCTSFRLSRHRDGCRLYRSECFSVWRQQCCVVPDQADVSNARLLMEGGPAPPYRPRADLEARLAGWVAGQTGCPLPSVRATGDKRALGAGQETWLPPAAGPDT</sequence>
<accession>A0A5B7DN49</accession>
<reference evidence="1 2" key="1">
    <citation type="submission" date="2019-05" db="EMBL/GenBank/DDBJ databases">
        <title>Another draft genome of Portunus trituberculatus and its Hox gene families provides insights of decapod evolution.</title>
        <authorList>
            <person name="Jeong J.-H."/>
            <person name="Song I."/>
            <person name="Kim S."/>
            <person name="Choi T."/>
            <person name="Kim D."/>
            <person name="Ryu S."/>
            <person name="Kim W."/>
        </authorList>
    </citation>
    <scope>NUCLEOTIDE SEQUENCE [LARGE SCALE GENOMIC DNA]</scope>
    <source>
        <tissue evidence="1">Muscle</tissue>
    </source>
</reference>
<protein>
    <submittedName>
        <fullName evidence="1">Uncharacterized protein</fullName>
    </submittedName>
</protein>
<dbReference type="Proteomes" id="UP000324222">
    <property type="component" value="Unassembled WGS sequence"/>
</dbReference>
<keyword evidence="2" id="KW-1185">Reference proteome</keyword>
<proteinExistence type="predicted"/>
<dbReference type="AlphaFoldDB" id="A0A5B7DN49"/>
<gene>
    <name evidence="1" type="ORF">E2C01_015563</name>
</gene>
<dbReference type="EMBL" id="VSRR010001099">
    <property type="protein sequence ID" value="MPC22547.1"/>
    <property type="molecule type" value="Genomic_DNA"/>
</dbReference>
<name>A0A5B7DN49_PORTR</name>
<comment type="caution">
    <text evidence="1">The sequence shown here is derived from an EMBL/GenBank/DDBJ whole genome shotgun (WGS) entry which is preliminary data.</text>
</comment>
<evidence type="ECO:0000313" key="1">
    <source>
        <dbReference type="EMBL" id="MPC22547.1"/>
    </source>
</evidence>